<accession>U4KRI2</accession>
<dbReference type="EMBL" id="FO681348">
    <property type="protein sequence ID" value="CCV65768.1"/>
    <property type="molecule type" value="Genomic_DNA"/>
</dbReference>
<dbReference type="STRING" id="61635.BN85307470"/>
<dbReference type="RefSeq" id="WP_030004631.1">
    <property type="nucleotide sequence ID" value="NC_022549.1"/>
</dbReference>
<name>U4KRI2_9MOLU</name>
<evidence type="ECO:0000313" key="1">
    <source>
        <dbReference type="EMBL" id="CCV65768.1"/>
    </source>
</evidence>
<dbReference type="OrthoDB" id="9888637at2"/>
<reference evidence="1 2" key="1">
    <citation type="journal article" date="2013" name="J. Mol. Microbiol. Biotechnol.">
        <title>Analysis of the Complete Genomes of Acholeplasma brassicae , A. palmae and A. laidlawii and Their Comparison to the Obligate Parasites from ' Candidatus Phytoplasma'.</title>
        <authorList>
            <person name="Kube M."/>
            <person name="Siewert C."/>
            <person name="Migdoll A.M."/>
            <person name="Duduk B."/>
            <person name="Holz S."/>
            <person name="Rabus R."/>
            <person name="Seemuller E."/>
            <person name="Mitrovic J."/>
            <person name="Muller I."/>
            <person name="Buttner C."/>
            <person name="Reinhardt R."/>
        </authorList>
    </citation>
    <scope>NUCLEOTIDE SEQUENCE [LARGE SCALE GENOMIC DNA]</scope>
    <source>
        <strain evidence="2">0502</strain>
    </source>
</reference>
<dbReference type="HOGENOM" id="CLU_2140366_0_0_14"/>
<sequence length="112" mass="13165">MEFCRTNGYCISIDLGPDASVTFTYYDLKKNDQESIYVSAANKYEYSIIIKKNDKEKFLSAINPNIDVYSDEHLFDEVSSHFKYVSSLEDIKNFLLSNHIPFEPFTWVEFYD</sequence>
<keyword evidence="2" id="KW-1185">Reference proteome</keyword>
<dbReference type="Proteomes" id="UP000032737">
    <property type="component" value="Chromosome"/>
</dbReference>
<evidence type="ECO:0000313" key="2">
    <source>
        <dbReference type="Proteomes" id="UP000032737"/>
    </source>
</evidence>
<protein>
    <submittedName>
        <fullName evidence="1">Uncharacterized protein</fullName>
    </submittedName>
</protein>
<gene>
    <name evidence="1" type="ORF">BN85307470</name>
</gene>
<dbReference type="AlphaFoldDB" id="U4KRI2"/>
<dbReference type="KEGG" id="abra:BN85307470"/>
<organism evidence="1 2">
    <name type="scientific">Acholeplasma brassicae</name>
    <dbReference type="NCBI Taxonomy" id="61635"/>
    <lineage>
        <taxon>Bacteria</taxon>
        <taxon>Bacillati</taxon>
        <taxon>Mycoplasmatota</taxon>
        <taxon>Mollicutes</taxon>
        <taxon>Acholeplasmatales</taxon>
        <taxon>Acholeplasmataceae</taxon>
        <taxon>Acholeplasma</taxon>
    </lineage>
</organism>
<proteinExistence type="predicted"/>